<dbReference type="CDD" id="cd06261">
    <property type="entry name" value="TM_PBP2"/>
    <property type="match status" value="1"/>
</dbReference>
<accession>A0A7Y9F2J8</accession>
<name>A0A7Y9F2J8_9ACTN</name>
<organism evidence="10 11">
    <name type="scientific">Nocardioides marinisabuli</name>
    <dbReference type="NCBI Taxonomy" id="419476"/>
    <lineage>
        <taxon>Bacteria</taxon>
        <taxon>Bacillati</taxon>
        <taxon>Actinomycetota</taxon>
        <taxon>Actinomycetes</taxon>
        <taxon>Propionibacteriales</taxon>
        <taxon>Nocardioidaceae</taxon>
        <taxon>Nocardioides</taxon>
    </lineage>
</organism>
<evidence type="ECO:0000256" key="3">
    <source>
        <dbReference type="ARBA" id="ARBA00022475"/>
    </source>
</evidence>
<reference evidence="10 11" key="1">
    <citation type="submission" date="2020-07" db="EMBL/GenBank/DDBJ databases">
        <title>Sequencing the genomes of 1000 actinobacteria strains.</title>
        <authorList>
            <person name="Klenk H.-P."/>
        </authorList>
    </citation>
    <scope>NUCLEOTIDE SEQUENCE [LARGE SCALE GENOMIC DNA]</scope>
    <source>
        <strain evidence="10 11">DSM 18965</strain>
    </source>
</reference>
<dbReference type="InterPro" id="IPR051393">
    <property type="entry name" value="ABC_transporter_permease"/>
</dbReference>
<keyword evidence="3" id="KW-1003">Cell membrane</keyword>
<dbReference type="PANTHER" id="PTHR30193:SF37">
    <property type="entry name" value="INNER MEMBRANE ABC TRANSPORTER PERMEASE PROTEIN YCJO"/>
    <property type="match status" value="1"/>
</dbReference>
<feature type="transmembrane region" description="Helical" evidence="7">
    <location>
        <begin position="300"/>
        <end position="323"/>
    </location>
</feature>
<proteinExistence type="inferred from homology"/>
<dbReference type="AlphaFoldDB" id="A0A7Y9F2J8"/>
<dbReference type="EMBL" id="JACCBE010000001">
    <property type="protein sequence ID" value="NYD58196.1"/>
    <property type="molecule type" value="Genomic_DNA"/>
</dbReference>
<comment type="similarity">
    <text evidence="7">Belongs to the binding-protein-dependent transport system permease family.</text>
</comment>
<dbReference type="Pfam" id="PF00528">
    <property type="entry name" value="BPD_transp_1"/>
    <property type="match status" value="1"/>
</dbReference>
<evidence type="ECO:0000313" key="10">
    <source>
        <dbReference type="EMBL" id="NYD58196.1"/>
    </source>
</evidence>
<feature type="region of interest" description="Disordered" evidence="8">
    <location>
        <begin position="1"/>
        <end position="24"/>
    </location>
</feature>
<evidence type="ECO:0000256" key="7">
    <source>
        <dbReference type="RuleBase" id="RU363032"/>
    </source>
</evidence>
<evidence type="ECO:0000256" key="1">
    <source>
        <dbReference type="ARBA" id="ARBA00004651"/>
    </source>
</evidence>
<dbReference type="Gene3D" id="1.10.3720.10">
    <property type="entry name" value="MetI-like"/>
    <property type="match status" value="1"/>
</dbReference>
<dbReference type="InterPro" id="IPR035906">
    <property type="entry name" value="MetI-like_sf"/>
</dbReference>
<evidence type="ECO:0000259" key="9">
    <source>
        <dbReference type="PROSITE" id="PS50928"/>
    </source>
</evidence>
<evidence type="ECO:0000256" key="8">
    <source>
        <dbReference type="SAM" id="MobiDB-lite"/>
    </source>
</evidence>
<dbReference type="GO" id="GO:0005886">
    <property type="term" value="C:plasma membrane"/>
    <property type="evidence" value="ECO:0007669"/>
    <property type="project" value="UniProtKB-SubCell"/>
</dbReference>
<sequence length="329" mass="36922">MTTLQRDSRTGGPVQGPPARGRAGSRLLSAERRSRWDVKFSPYLYISPFFVLFAVVGVFPLLYTAYVSVHDWDLLGGQGAFVGLDNFARVLEDRYFWNALRNTLSIFLLSSVPQILIAIWLAFLLDTHLRARTFWRMSILVPFVVAPVAVSLIFGNLFGDRYGLVNEILQVVGLDAVRWHVDTLPSHLAIATMVNWRWTGYNALIFLAAMQAIPRDVYEAADIDGASKFRQFLHITVPMLRPTIIFIVITSTIGGLQIFAEPRLFDNAGLGGSDRQYQTVTMYLWELGWRVRDLGTAASVAWLLFLIIIVFALVNLVLTLRIATSGGPR</sequence>
<keyword evidence="2 7" id="KW-0813">Transport</keyword>
<keyword evidence="11" id="KW-1185">Reference proteome</keyword>
<keyword evidence="4 7" id="KW-0812">Transmembrane</keyword>
<comment type="caution">
    <text evidence="10">The sequence shown here is derived from an EMBL/GenBank/DDBJ whole genome shotgun (WGS) entry which is preliminary data.</text>
</comment>
<feature type="transmembrane region" description="Helical" evidence="7">
    <location>
        <begin position="43"/>
        <end position="66"/>
    </location>
</feature>
<evidence type="ECO:0000256" key="2">
    <source>
        <dbReference type="ARBA" id="ARBA00022448"/>
    </source>
</evidence>
<keyword evidence="5 7" id="KW-1133">Transmembrane helix</keyword>
<dbReference type="GO" id="GO:0055085">
    <property type="term" value="P:transmembrane transport"/>
    <property type="evidence" value="ECO:0007669"/>
    <property type="project" value="InterPro"/>
</dbReference>
<feature type="transmembrane region" description="Helical" evidence="7">
    <location>
        <begin position="137"/>
        <end position="158"/>
    </location>
</feature>
<dbReference type="PANTHER" id="PTHR30193">
    <property type="entry name" value="ABC TRANSPORTER PERMEASE PROTEIN"/>
    <property type="match status" value="1"/>
</dbReference>
<comment type="subcellular location">
    <subcellularLocation>
        <location evidence="1 7">Cell membrane</location>
        <topology evidence="1 7">Multi-pass membrane protein</topology>
    </subcellularLocation>
</comment>
<dbReference type="SUPFAM" id="SSF161098">
    <property type="entry name" value="MetI-like"/>
    <property type="match status" value="1"/>
</dbReference>
<dbReference type="InterPro" id="IPR000515">
    <property type="entry name" value="MetI-like"/>
</dbReference>
<gene>
    <name evidence="10" type="ORF">BKA08_002434</name>
</gene>
<evidence type="ECO:0000256" key="4">
    <source>
        <dbReference type="ARBA" id="ARBA00022692"/>
    </source>
</evidence>
<feature type="transmembrane region" description="Helical" evidence="7">
    <location>
        <begin position="198"/>
        <end position="218"/>
    </location>
</feature>
<feature type="domain" description="ABC transmembrane type-1" evidence="9">
    <location>
        <begin position="100"/>
        <end position="315"/>
    </location>
</feature>
<feature type="transmembrane region" description="Helical" evidence="7">
    <location>
        <begin position="104"/>
        <end position="125"/>
    </location>
</feature>
<dbReference type="RefSeq" id="WP_179615848.1">
    <property type="nucleotide sequence ID" value="NZ_CP059163.1"/>
</dbReference>
<evidence type="ECO:0000256" key="5">
    <source>
        <dbReference type="ARBA" id="ARBA00022989"/>
    </source>
</evidence>
<evidence type="ECO:0000256" key="6">
    <source>
        <dbReference type="ARBA" id="ARBA00023136"/>
    </source>
</evidence>
<protein>
    <submittedName>
        <fullName evidence="10">Cellobiose transport system permease protein</fullName>
    </submittedName>
</protein>
<evidence type="ECO:0000313" key="11">
    <source>
        <dbReference type="Proteomes" id="UP000516957"/>
    </source>
</evidence>
<dbReference type="PROSITE" id="PS50928">
    <property type="entry name" value="ABC_TM1"/>
    <property type="match status" value="1"/>
</dbReference>
<feature type="transmembrane region" description="Helical" evidence="7">
    <location>
        <begin position="239"/>
        <end position="260"/>
    </location>
</feature>
<keyword evidence="6 7" id="KW-0472">Membrane</keyword>
<dbReference type="Proteomes" id="UP000516957">
    <property type="component" value="Unassembled WGS sequence"/>
</dbReference>